<dbReference type="SMART" id="SM00020">
    <property type="entry name" value="Tryp_SPc"/>
    <property type="match status" value="1"/>
</dbReference>
<dbReference type="InterPro" id="IPR018114">
    <property type="entry name" value="TRYPSIN_HIS"/>
</dbReference>
<dbReference type="PROSITE" id="PS00134">
    <property type="entry name" value="TRYPSIN_HIS"/>
    <property type="match status" value="1"/>
</dbReference>
<dbReference type="InterPro" id="IPR009003">
    <property type="entry name" value="Peptidase_S1_PA"/>
</dbReference>
<comment type="caution">
    <text evidence="4">The sequence shown here is derived from an EMBL/GenBank/DDBJ whole genome shotgun (WGS) entry which is preliminary data.</text>
</comment>
<keyword evidence="5" id="KW-1185">Reference proteome</keyword>
<dbReference type="GO" id="GO:0006508">
    <property type="term" value="P:proteolysis"/>
    <property type="evidence" value="ECO:0007669"/>
    <property type="project" value="InterPro"/>
</dbReference>
<dbReference type="AlphaFoldDB" id="A0AA39I930"/>
<dbReference type="Gene3D" id="2.40.10.10">
    <property type="entry name" value="Trypsin-like serine proteases"/>
    <property type="match status" value="1"/>
</dbReference>
<proteinExistence type="predicted"/>
<dbReference type="InterPro" id="IPR043504">
    <property type="entry name" value="Peptidase_S1_PA_chymotrypsin"/>
</dbReference>
<dbReference type="PROSITE" id="PS50240">
    <property type="entry name" value="TRYPSIN_DOM"/>
    <property type="match status" value="1"/>
</dbReference>
<dbReference type="PANTHER" id="PTHR24250">
    <property type="entry name" value="CHYMOTRYPSIN-RELATED"/>
    <property type="match status" value="1"/>
</dbReference>
<accession>A0AA39I930</accession>
<name>A0AA39I930_9BILA</name>
<keyword evidence="1" id="KW-1015">Disulfide bond</keyword>
<dbReference type="EMBL" id="JAUCMV010000002">
    <property type="protein sequence ID" value="KAK0420081.1"/>
    <property type="molecule type" value="Genomic_DNA"/>
</dbReference>
<gene>
    <name evidence="4" type="ORF">QR680_014506</name>
</gene>
<dbReference type="PRINTS" id="PR00722">
    <property type="entry name" value="CHYMOTRYPSIN"/>
</dbReference>
<dbReference type="Pfam" id="PF00089">
    <property type="entry name" value="Trypsin"/>
    <property type="match status" value="1"/>
</dbReference>
<dbReference type="CDD" id="cd00190">
    <property type="entry name" value="Tryp_SPc"/>
    <property type="match status" value="1"/>
</dbReference>
<evidence type="ECO:0000259" key="3">
    <source>
        <dbReference type="PROSITE" id="PS50240"/>
    </source>
</evidence>
<evidence type="ECO:0000313" key="4">
    <source>
        <dbReference type="EMBL" id="KAK0420081.1"/>
    </source>
</evidence>
<dbReference type="Proteomes" id="UP001175271">
    <property type="component" value="Unassembled WGS sequence"/>
</dbReference>
<dbReference type="GO" id="GO:0004252">
    <property type="term" value="F:serine-type endopeptidase activity"/>
    <property type="evidence" value="ECO:0007669"/>
    <property type="project" value="InterPro"/>
</dbReference>
<organism evidence="4 5">
    <name type="scientific">Steinernema hermaphroditum</name>
    <dbReference type="NCBI Taxonomy" id="289476"/>
    <lineage>
        <taxon>Eukaryota</taxon>
        <taxon>Metazoa</taxon>
        <taxon>Ecdysozoa</taxon>
        <taxon>Nematoda</taxon>
        <taxon>Chromadorea</taxon>
        <taxon>Rhabditida</taxon>
        <taxon>Tylenchina</taxon>
        <taxon>Panagrolaimomorpha</taxon>
        <taxon>Strongyloidoidea</taxon>
        <taxon>Steinernematidae</taxon>
        <taxon>Steinernema</taxon>
    </lineage>
</organism>
<evidence type="ECO:0000256" key="2">
    <source>
        <dbReference type="SAM" id="SignalP"/>
    </source>
</evidence>
<evidence type="ECO:0000256" key="1">
    <source>
        <dbReference type="ARBA" id="ARBA00023157"/>
    </source>
</evidence>
<dbReference type="PANTHER" id="PTHR24250:SF27">
    <property type="entry name" value="ELASTASE 2 LIKE"/>
    <property type="match status" value="1"/>
</dbReference>
<dbReference type="InterPro" id="IPR001314">
    <property type="entry name" value="Peptidase_S1A"/>
</dbReference>
<keyword evidence="2" id="KW-0732">Signal</keyword>
<sequence length="282" mass="30714">MDVLPILLCLLGSALALPIDDAVFEVGPSELIIGGFPIKQGQIPMQALAAFVDKKGNTSSCGGTLISKNHVLTAAHCAVNMKDKVMIMVGSVNIQNVTNAQWKKVTKIHVHDQYSKDGNYQNDIAILEFSSPVSLNHNVQLSNVYKNDEEYLKERNALVAGFGTFKYVKSGPEQSRNLLAAHVTLFPFNYCSRAWHFHSLKLKKEEHVCAGGDHRGVAPGDNGGPLYVMKPGRLVQIGITSFGSLLDVIAHGSQESFPAIFTRVSHYCGYIEKTTKGAAKCK</sequence>
<dbReference type="InterPro" id="IPR001254">
    <property type="entry name" value="Trypsin_dom"/>
</dbReference>
<dbReference type="FunFam" id="2.40.10.10:FF:000068">
    <property type="entry name" value="transmembrane protease serine 2"/>
    <property type="match status" value="1"/>
</dbReference>
<reference evidence="4" key="1">
    <citation type="submission" date="2023-06" db="EMBL/GenBank/DDBJ databases">
        <title>Genomic analysis of the entomopathogenic nematode Steinernema hermaphroditum.</title>
        <authorList>
            <person name="Schwarz E.M."/>
            <person name="Heppert J.K."/>
            <person name="Baniya A."/>
            <person name="Schwartz H.T."/>
            <person name="Tan C.-H."/>
            <person name="Antoshechkin I."/>
            <person name="Sternberg P.W."/>
            <person name="Goodrich-Blair H."/>
            <person name="Dillman A.R."/>
        </authorList>
    </citation>
    <scope>NUCLEOTIDE SEQUENCE</scope>
    <source>
        <strain evidence="4">PS9179</strain>
        <tissue evidence="4">Whole animal</tissue>
    </source>
</reference>
<protein>
    <recommendedName>
        <fullName evidence="3">Peptidase S1 domain-containing protein</fullName>
    </recommendedName>
</protein>
<evidence type="ECO:0000313" key="5">
    <source>
        <dbReference type="Proteomes" id="UP001175271"/>
    </source>
</evidence>
<feature type="domain" description="Peptidase S1" evidence="3">
    <location>
        <begin position="32"/>
        <end position="276"/>
    </location>
</feature>
<feature type="signal peptide" evidence="2">
    <location>
        <begin position="1"/>
        <end position="16"/>
    </location>
</feature>
<feature type="chain" id="PRO_5041303948" description="Peptidase S1 domain-containing protein" evidence="2">
    <location>
        <begin position="17"/>
        <end position="282"/>
    </location>
</feature>
<dbReference type="SUPFAM" id="SSF50494">
    <property type="entry name" value="Trypsin-like serine proteases"/>
    <property type="match status" value="1"/>
</dbReference>